<keyword evidence="3" id="KW-0732">Signal</keyword>
<comment type="similarity">
    <text evidence="2">Belongs to the bacterial solute-binding protein SsuA/TauA family.</text>
</comment>
<evidence type="ECO:0000313" key="7">
    <source>
        <dbReference type="EMBL" id="KAG8630140.1"/>
    </source>
</evidence>
<comment type="caution">
    <text evidence="7">The sequence shown here is derived from an EMBL/GenBank/DDBJ whole genome shotgun (WGS) entry which is preliminary data.</text>
</comment>
<evidence type="ECO:0000259" key="6">
    <source>
        <dbReference type="PROSITE" id="PS50048"/>
    </source>
</evidence>
<keyword evidence="8" id="KW-1185">Reference proteome</keyword>
<dbReference type="OrthoDB" id="3471445at2759"/>
<proteinExistence type="inferred from homology"/>
<feature type="compositionally biased region" description="Low complexity" evidence="5">
    <location>
        <begin position="425"/>
        <end position="447"/>
    </location>
</feature>
<reference evidence="7" key="1">
    <citation type="submission" date="2021-07" db="EMBL/GenBank/DDBJ databases">
        <title>Elsinoe batatas strain:CRI-CJ2 Genome sequencing and assembly.</title>
        <authorList>
            <person name="Huang L."/>
        </authorList>
    </citation>
    <scope>NUCLEOTIDE SEQUENCE</scope>
    <source>
        <strain evidence="7">CRI-CJ2</strain>
    </source>
</reference>
<feature type="domain" description="Zn(2)-C6 fungal-type" evidence="6">
    <location>
        <begin position="259"/>
        <end position="294"/>
    </location>
</feature>
<dbReference type="AlphaFoldDB" id="A0A8K0L794"/>
<evidence type="ECO:0000313" key="8">
    <source>
        <dbReference type="Proteomes" id="UP000809789"/>
    </source>
</evidence>
<evidence type="ECO:0000256" key="2">
    <source>
        <dbReference type="ARBA" id="ARBA00010742"/>
    </source>
</evidence>
<dbReference type="InterPro" id="IPR001138">
    <property type="entry name" value="Zn2Cys6_DnaBD"/>
</dbReference>
<evidence type="ECO:0000256" key="4">
    <source>
        <dbReference type="ARBA" id="ARBA00023242"/>
    </source>
</evidence>
<dbReference type="Gene3D" id="4.10.240.10">
    <property type="entry name" value="Zn(2)-C6 fungal-type DNA-binding domain"/>
    <property type="match status" value="1"/>
</dbReference>
<name>A0A8K0L794_9PEZI</name>
<evidence type="ECO:0000256" key="5">
    <source>
        <dbReference type="SAM" id="MobiDB-lite"/>
    </source>
</evidence>
<dbReference type="PANTHER" id="PTHR30024">
    <property type="entry name" value="ALIPHATIC SULFONATES-BINDING PROTEIN-RELATED"/>
    <property type="match status" value="1"/>
</dbReference>
<dbReference type="Gene3D" id="3.40.190.10">
    <property type="entry name" value="Periplasmic binding protein-like II"/>
    <property type="match status" value="2"/>
</dbReference>
<feature type="compositionally biased region" description="Basic and acidic residues" evidence="5">
    <location>
        <begin position="78"/>
        <end position="95"/>
    </location>
</feature>
<sequence>MTEEQTADLPLDINDLDLTGIDLDSLIASGPPKSKPDRGVDTDTEADVSEGEEQEKARKAFLERLRPGRGGGPAVDTYVDHDESGDWDPKSDSHGSRTAPKKSSKDAEIRRAEEAERLERNIREWGETTKVCDKTRHTRCRFVFTIPVTNNKMEDTVAKIPDNWPNLACLKRPLLRATLWEDGISKKNLVDNDLRQTRGIGRERPEISVGDPQRNGCWGCYGKEECSLRQHDPIKWPCDACEDIGEECELIRSPVKKLSCTTCKAKKLRCTFADDPKADGPCQHCQQHGIRCSAGPTKDGLPTRYICEAPGRGPRPKIFSHDAQEETWGHCSYCQSLGTDCSLGAKEGEMPLTEKPPCKNCEFEGEPKITGPDITNTATTKQATTKPTHAKPSARKRKPATTFEEDESDAAEGATTVPAEPPTTPKSSPQKKAENNISSAASTTNTSDDGLFVSQTKNVEVQGGTEPPRKQRKITMIEAPKPIYLSEASRLFQPVYFHSEQSCAVCCSSLYAMLGKQAKTFVKHIQEYGGYEGTYLCGKCTDLRISILRCKQHTMVECGISEGRSFSTMLRELMADQSTRADPWCLLCSNPATHKCQVDGEGGEAHECGLILCGDCAKGMRRSKGVLATFIRDTPTTRTNTRPLGLRADVELLRDGDSVGQSDPEPNLVNVNYGAFTQTATYSIANQLAIFEAYGLNVTYLQIPNSTFGYNSVLNGGYDVLTGTIDNVANLRFNQGRPLTVLGQLDAGPDITIASVANITSVPDPRGKSLMVDSATSGYAFLLRKILSLYGLRLENNDYSFVVVGSTNIRYAALRNGTYNGQPVYATILTYPFTAQAQSPLEAQQLNILARASDFVAPFASSAITANEASLTDPDKVAILTRFVGTLYEANRFLASTEAGIKDCAVQAIAKQLGITTAVAELEYAAATDPLSGEISTGQQGDLTVDRIGLLNVLDVRTQFGGFGNATNGFNFVDGITPGAGKMIDYAILEAAIAGSMNVKIEC</sequence>
<dbReference type="PROSITE" id="PS00463">
    <property type="entry name" value="ZN2_CY6_FUNGAL_1"/>
    <property type="match status" value="1"/>
</dbReference>
<feature type="compositionally biased region" description="Acidic residues" evidence="5">
    <location>
        <begin position="42"/>
        <end position="53"/>
    </location>
</feature>
<evidence type="ECO:0000256" key="3">
    <source>
        <dbReference type="ARBA" id="ARBA00022729"/>
    </source>
</evidence>
<accession>A0A8K0L794</accession>
<keyword evidence="4" id="KW-0539">Nucleus</keyword>
<dbReference type="PROSITE" id="PS50048">
    <property type="entry name" value="ZN2_CY6_FUNGAL_2"/>
    <property type="match status" value="1"/>
</dbReference>
<dbReference type="Pfam" id="PF09084">
    <property type="entry name" value="NMT1"/>
    <property type="match status" value="1"/>
</dbReference>
<dbReference type="GO" id="GO:0000981">
    <property type="term" value="F:DNA-binding transcription factor activity, RNA polymerase II-specific"/>
    <property type="evidence" value="ECO:0007669"/>
    <property type="project" value="InterPro"/>
</dbReference>
<dbReference type="GO" id="GO:0008270">
    <property type="term" value="F:zinc ion binding"/>
    <property type="evidence" value="ECO:0007669"/>
    <property type="project" value="InterPro"/>
</dbReference>
<evidence type="ECO:0000256" key="1">
    <source>
        <dbReference type="ARBA" id="ARBA00004418"/>
    </source>
</evidence>
<feature type="compositionally biased region" description="Basic and acidic residues" evidence="5">
    <location>
        <begin position="54"/>
        <end position="66"/>
    </location>
</feature>
<dbReference type="GO" id="GO:0042597">
    <property type="term" value="C:periplasmic space"/>
    <property type="evidence" value="ECO:0007669"/>
    <property type="project" value="UniProtKB-SubCell"/>
</dbReference>
<dbReference type="Proteomes" id="UP000809789">
    <property type="component" value="Unassembled WGS sequence"/>
</dbReference>
<gene>
    <name evidence="7" type="ORF">KVT40_001759</name>
</gene>
<comment type="subcellular location">
    <subcellularLocation>
        <location evidence="1">Periplasm</location>
    </subcellularLocation>
</comment>
<feature type="compositionally biased region" description="Low complexity" evidence="5">
    <location>
        <begin position="375"/>
        <end position="387"/>
    </location>
</feature>
<feature type="compositionally biased region" description="Basic residues" evidence="5">
    <location>
        <begin position="388"/>
        <end position="399"/>
    </location>
</feature>
<dbReference type="InterPro" id="IPR015168">
    <property type="entry name" value="SsuA/THI5"/>
</dbReference>
<protein>
    <recommendedName>
        <fullName evidence="6">Zn(2)-C6 fungal-type domain-containing protein</fullName>
    </recommendedName>
</protein>
<dbReference type="SUPFAM" id="SSF53850">
    <property type="entry name" value="Periplasmic binding protein-like II"/>
    <property type="match status" value="1"/>
</dbReference>
<organism evidence="7 8">
    <name type="scientific">Elsinoe batatas</name>
    <dbReference type="NCBI Taxonomy" id="2601811"/>
    <lineage>
        <taxon>Eukaryota</taxon>
        <taxon>Fungi</taxon>
        <taxon>Dikarya</taxon>
        <taxon>Ascomycota</taxon>
        <taxon>Pezizomycotina</taxon>
        <taxon>Dothideomycetes</taxon>
        <taxon>Dothideomycetidae</taxon>
        <taxon>Myriangiales</taxon>
        <taxon>Elsinoaceae</taxon>
        <taxon>Elsinoe</taxon>
    </lineage>
</organism>
<dbReference type="EMBL" id="JAESVG020000002">
    <property type="protein sequence ID" value="KAG8630140.1"/>
    <property type="molecule type" value="Genomic_DNA"/>
</dbReference>
<dbReference type="PANTHER" id="PTHR30024:SF47">
    <property type="entry name" value="TAURINE-BINDING PERIPLASMIC PROTEIN"/>
    <property type="match status" value="1"/>
</dbReference>
<feature type="compositionally biased region" description="Basic and acidic residues" evidence="5">
    <location>
        <begin position="103"/>
        <end position="112"/>
    </location>
</feature>
<feature type="region of interest" description="Disordered" evidence="5">
    <location>
        <begin position="23"/>
        <end position="112"/>
    </location>
</feature>
<feature type="region of interest" description="Disordered" evidence="5">
    <location>
        <begin position="364"/>
        <end position="470"/>
    </location>
</feature>
<dbReference type="InterPro" id="IPR036864">
    <property type="entry name" value="Zn2-C6_fun-type_DNA-bd_sf"/>
</dbReference>